<accession>A0ABX0V9L3</accession>
<sequence length="59" mass="6180">MQDSLEDVAYTVGGALVSPGPGSGELLIALLVACFLAFTAFHALFAKHGSDETGWKGRR</sequence>
<keyword evidence="1" id="KW-1133">Transmembrane helix</keyword>
<organism evidence="2 3">
    <name type="scientific">Microvirga terricola</name>
    <dbReference type="NCBI Taxonomy" id="2719797"/>
    <lineage>
        <taxon>Bacteria</taxon>
        <taxon>Pseudomonadati</taxon>
        <taxon>Pseudomonadota</taxon>
        <taxon>Alphaproteobacteria</taxon>
        <taxon>Hyphomicrobiales</taxon>
        <taxon>Methylobacteriaceae</taxon>
        <taxon>Microvirga</taxon>
    </lineage>
</organism>
<comment type="caution">
    <text evidence="2">The sequence shown here is derived from an EMBL/GenBank/DDBJ whole genome shotgun (WGS) entry which is preliminary data.</text>
</comment>
<evidence type="ECO:0000313" key="3">
    <source>
        <dbReference type="Proteomes" id="UP000707352"/>
    </source>
</evidence>
<evidence type="ECO:0000313" key="2">
    <source>
        <dbReference type="EMBL" id="NIX76248.1"/>
    </source>
</evidence>
<keyword evidence="1" id="KW-0472">Membrane</keyword>
<gene>
    <name evidence="2" type="ORF">HB375_06415</name>
</gene>
<name>A0ABX0V9L3_9HYPH</name>
<keyword evidence="3" id="KW-1185">Reference proteome</keyword>
<dbReference type="RefSeq" id="WP_167672142.1">
    <property type="nucleotide sequence ID" value="NZ_JAATJS010000002.1"/>
</dbReference>
<protein>
    <submittedName>
        <fullName evidence="2">Uncharacterized protein</fullName>
    </submittedName>
</protein>
<reference evidence="2 3" key="1">
    <citation type="submission" date="2020-03" db="EMBL/GenBank/DDBJ databases">
        <title>The genome sequence of Microvirga sp. c23x22.</title>
        <authorList>
            <person name="Zhang X."/>
        </authorList>
    </citation>
    <scope>NUCLEOTIDE SEQUENCE [LARGE SCALE GENOMIC DNA]</scope>
    <source>
        <strain evidence="3">c23x22</strain>
    </source>
</reference>
<dbReference type="Proteomes" id="UP000707352">
    <property type="component" value="Unassembled WGS sequence"/>
</dbReference>
<keyword evidence="1" id="KW-0812">Transmembrane</keyword>
<proteinExistence type="predicted"/>
<feature type="transmembrane region" description="Helical" evidence="1">
    <location>
        <begin position="26"/>
        <end position="46"/>
    </location>
</feature>
<dbReference type="EMBL" id="JAATJS010000002">
    <property type="protein sequence ID" value="NIX76248.1"/>
    <property type="molecule type" value="Genomic_DNA"/>
</dbReference>
<evidence type="ECO:0000256" key="1">
    <source>
        <dbReference type="SAM" id="Phobius"/>
    </source>
</evidence>